<comment type="subcellular location">
    <subcellularLocation>
        <location evidence="1">Secreted</location>
    </subcellularLocation>
</comment>
<evidence type="ECO:0000256" key="4">
    <source>
        <dbReference type="ARBA" id="ARBA00023157"/>
    </source>
</evidence>
<comment type="caution">
    <text evidence="8">The sequence shown here is derived from an EMBL/GenBank/DDBJ whole genome shotgun (WGS) entry which is preliminary data.</text>
</comment>
<feature type="region of interest" description="Disordered" evidence="5">
    <location>
        <begin position="189"/>
        <end position="212"/>
    </location>
</feature>
<dbReference type="AlphaFoldDB" id="A0A5M3MLT5"/>
<keyword evidence="3 6" id="KW-0732">Signal</keyword>
<evidence type="ECO:0000256" key="6">
    <source>
        <dbReference type="SAM" id="SignalP"/>
    </source>
</evidence>
<name>A0A5M3MLT5_CONPW</name>
<dbReference type="PROSITE" id="PS52012">
    <property type="entry name" value="CFEM"/>
    <property type="match status" value="1"/>
</dbReference>
<dbReference type="OMA" id="DVNCYCT"/>
<dbReference type="KEGG" id="cput:CONPUDRAFT_165787"/>
<dbReference type="Pfam" id="PF05730">
    <property type="entry name" value="CFEM"/>
    <property type="match status" value="1"/>
</dbReference>
<accession>A0A5M3MLT5</accession>
<evidence type="ECO:0000256" key="5">
    <source>
        <dbReference type="SAM" id="MobiDB-lite"/>
    </source>
</evidence>
<dbReference type="Proteomes" id="UP000053558">
    <property type="component" value="Unassembled WGS sequence"/>
</dbReference>
<keyword evidence="2" id="KW-0964">Secreted</keyword>
<evidence type="ECO:0000256" key="2">
    <source>
        <dbReference type="ARBA" id="ARBA00022525"/>
    </source>
</evidence>
<protein>
    <recommendedName>
        <fullName evidence="7">CFEM domain-containing protein</fullName>
    </recommendedName>
</protein>
<keyword evidence="9" id="KW-1185">Reference proteome</keyword>
<dbReference type="GeneID" id="19205394"/>
<evidence type="ECO:0000259" key="7">
    <source>
        <dbReference type="PROSITE" id="PS52012"/>
    </source>
</evidence>
<dbReference type="EMBL" id="JH711579">
    <property type="protein sequence ID" value="EIW80192.1"/>
    <property type="molecule type" value="Genomic_DNA"/>
</dbReference>
<feature type="compositionally biased region" description="Low complexity" evidence="5">
    <location>
        <begin position="45"/>
        <end position="71"/>
    </location>
</feature>
<dbReference type="RefSeq" id="XP_007769201.1">
    <property type="nucleotide sequence ID" value="XM_007771011.1"/>
</dbReference>
<evidence type="ECO:0000256" key="1">
    <source>
        <dbReference type="ARBA" id="ARBA00004613"/>
    </source>
</evidence>
<evidence type="ECO:0000256" key="3">
    <source>
        <dbReference type="ARBA" id="ARBA00022729"/>
    </source>
</evidence>
<feature type="region of interest" description="Disordered" evidence="5">
    <location>
        <begin position="39"/>
        <end position="79"/>
    </location>
</feature>
<dbReference type="GO" id="GO:0005576">
    <property type="term" value="C:extracellular region"/>
    <property type="evidence" value="ECO:0007669"/>
    <property type="project" value="UniProtKB-SubCell"/>
</dbReference>
<feature type="signal peptide" evidence="6">
    <location>
        <begin position="1"/>
        <end position="24"/>
    </location>
</feature>
<proteinExistence type="predicted"/>
<dbReference type="OrthoDB" id="3267106at2759"/>
<organism evidence="8 9">
    <name type="scientific">Coniophora puteana (strain RWD-64-598)</name>
    <name type="common">Brown rot fungus</name>
    <dbReference type="NCBI Taxonomy" id="741705"/>
    <lineage>
        <taxon>Eukaryota</taxon>
        <taxon>Fungi</taxon>
        <taxon>Dikarya</taxon>
        <taxon>Basidiomycota</taxon>
        <taxon>Agaricomycotina</taxon>
        <taxon>Agaricomycetes</taxon>
        <taxon>Agaricomycetidae</taxon>
        <taxon>Boletales</taxon>
        <taxon>Coniophorineae</taxon>
        <taxon>Coniophoraceae</taxon>
        <taxon>Coniophora</taxon>
    </lineage>
</organism>
<evidence type="ECO:0000313" key="9">
    <source>
        <dbReference type="Proteomes" id="UP000053558"/>
    </source>
</evidence>
<dbReference type="InterPro" id="IPR008427">
    <property type="entry name" value="Extracellular_membr_CFEM_dom"/>
</dbReference>
<feature type="chain" id="PRO_5024382490" description="CFEM domain-containing protein" evidence="6">
    <location>
        <begin position="25"/>
        <end position="242"/>
    </location>
</feature>
<keyword evidence="4" id="KW-1015">Disulfide bond</keyword>
<sequence>MHSPIQLIALVLAWSSSLATLAVAVRTGPNVAHPPVHALAQRQDSSSTTGSASSASGSTTGTGTATSSSSTNIGSPSVTTTSSANWPTLSGYPTCVTNCLQEAVSAANCSSIIDVDCYCSNAVFESTIVDCTAQGCYSSVSSAESLAQQFCDRATYNVSVTATGTSSASISISTSTSFSLTFPSATPPSTSASASGTGSGGSSGSSPTGSTGGAVALTKDVTGLSMSMGVAMLGVLAGAALL</sequence>
<gene>
    <name evidence="8" type="ORF">CONPUDRAFT_165787</name>
</gene>
<reference evidence="9" key="1">
    <citation type="journal article" date="2012" name="Science">
        <title>The Paleozoic origin of enzymatic lignin decomposition reconstructed from 31 fungal genomes.</title>
        <authorList>
            <person name="Floudas D."/>
            <person name="Binder M."/>
            <person name="Riley R."/>
            <person name="Barry K."/>
            <person name="Blanchette R.A."/>
            <person name="Henrissat B."/>
            <person name="Martinez A.T."/>
            <person name="Otillar R."/>
            <person name="Spatafora J.W."/>
            <person name="Yadav J.S."/>
            <person name="Aerts A."/>
            <person name="Benoit I."/>
            <person name="Boyd A."/>
            <person name="Carlson A."/>
            <person name="Copeland A."/>
            <person name="Coutinho P.M."/>
            <person name="de Vries R.P."/>
            <person name="Ferreira P."/>
            <person name="Findley K."/>
            <person name="Foster B."/>
            <person name="Gaskell J."/>
            <person name="Glotzer D."/>
            <person name="Gorecki P."/>
            <person name="Heitman J."/>
            <person name="Hesse C."/>
            <person name="Hori C."/>
            <person name="Igarashi K."/>
            <person name="Jurgens J.A."/>
            <person name="Kallen N."/>
            <person name="Kersten P."/>
            <person name="Kohler A."/>
            <person name="Kuees U."/>
            <person name="Kumar T.K.A."/>
            <person name="Kuo A."/>
            <person name="LaButti K."/>
            <person name="Larrondo L.F."/>
            <person name="Lindquist E."/>
            <person name="Ling A."/>
            <person name="Lombard V."/>
            <person name="Lucas S."/>
            <person name="Lundell T."/>
            <person name="Martin R."/>
            <person name="McLaughlin D.J."/>
            <person name="Morgenstern I."/>
            <person name="Morin E."/>
            <person name="Murat C."/>
            <person name="Nagy L.G."/>
            <person name="Nolan M."/>
            <person name="Ohm R.A."/>
            <person name="Patyshakuliyeva A."/>
            <person name="Rokas A."/>
            <person name="Ruiz-Duenas F.J."/>
            <person name="Sabat G."/>
            <person name="Salamov A."/>
            <person name="Samejima M."/>
            <person name="Schmutz J."/>
            <person name="Slot J.C."/>
            <person name="St John F."/>
            <person name="Stenlid J."/>
            <person name="Sun H."/>
            <person name="Sun S."/>
            <person name="Syed K."/>
            <person name="Tsang A."/>
            <person name="Wiebenga A."/>
            <person name="Young D."/>
            <person name="Pisabarro A."/>
            <person name="Eastwood D.C."/>
            <person name="Martin F."/>
            <person name="Cullen D."/>
            <person name="Grigoriev I.V."/>
            <person name="Hibbett D.S."/>
        </authorList>
    </citation>
    <scope>NUCLEOTIDE SEQUENCE [LARGE SCALE GENOMIC DNA]</scope>
    <source>
        <strain evidence="9">RWD-64-598 SS2</strain>
    </source>
</reference>
<evidence type="ECO:0000313" key="8">
    <source>
        <dbReference type="EMBL" id="EIW80192.1"/>
    </source>
</evidence>
<feature type="domain" description="CFEM" evidence="7">
    <location>
        <begin position="67"/>
        <end position="178"/>
    </location>
</feature>
<dbReference type="SMART" id="SM00747">
    <property type="entry name" value="CFEM"/>
    <property type="match status" value="1"/>
</dbReference>